<dbReference type="InterPro" id="IPR013096">
    <property type="entry name" value="Cupin_2"/>
</dbReference>
<dbReference type="PROSITE" id="PS50943">
    <property type="entry name" value="HTH_CROC1"/>
    <property type="match status" value="1"/>
</dbReference>
<dbReference type="InterPro" id="IPR001387">
    <property type="entry name" value="Cro/C1-type_HTH"/>
</dbReference>
<dbReference type="InterPro" id="IPR050807">
    <property type="entry name" value="TransReg_Diox_bact_type"/>
</dbReference>
<evidence type="ECO:0000256" key="3">
    <source>
        <dbReference type="ARBA" id="ARBA00023163"/>
    </source>
</evidence>
<dbReference type="Gene3D" id="1.10.260.40">
    <property type="entry name" value="lambda repressor-like DNA-binding domains"/>
    <property type="match status" value="1"/>
</dbReference>
<dbReference type="SUPFAM" id="SSF47413">
    <property type="entry name" value="lambda repressor-like DNA-binding domains"/>
    <property type="match status" value="1"/>
</dbReference>
<keyword evidence="3" id="KW-0804">Transcription</keyword>
<dbReference type="InterPro" id="IPR011051">
    <property type="entry name" value="RmlC_Cupin_sf"/>
</dbReference>
<keyword evidence="2" id="KW-0238">DNA-binding</keyword>
<dbReference type="SUPFAM" id="SSF51182">
    <property type="entry name" value="RmlC-like cupins"/>
    <property type="match status" value="1"/>
</dbReference>
<proteinExistence type="predicted"/>
<reference evidence="6" key="1">
    <citation type="journal article" date="2019" name="Int. J. Syst. Evol. Microbiol.">
        <title>The Global Catalogue of Microorganisms (GCM) 10K type strain sequencing project: providing services to taxonomists for standard genome sequencing and annotation.</title>
        <authorList>
            <consortium name="The Broad Institute Genomics Platform"/>
            <consortium name="The Broad Institute Genome Sequencing Center for Infectious Disease"/>
            <person name="Wu L."/>
            <person name="Ma J."/>
        </authorList>
    </citation>
    <scope>NUCLEOTIDE SEQUENCE [LARGE SCALE GENOMIC DNA]</scope>
    <source>
        <strain evidence="6">KCTC 13528</strain>
    </source>
</reference>
<dbReference type="EMBL" id="JBHUPG010000010">
    <property type="protein sequence ID" value="MFD2911502.1"/>
    <property type="molecule type" value="Genomic_DNA"/>
</dbReference>
<protein>
    <submittedName>
        <fullName evidence="5">Helix-turn-helix domain-containing protein</fullName>
    </submittedName>
</protein>
<evidence type="ECO:0000256" key="1">
    <source>
        <dbReference type="ARBA" id="ARBA00023015"/>
    </source>
</evidence>
<dbReference type="InterPro" id="IPR014710">
    <property type="entry name" value="RmlC-like_jellyroll"/>
</dbReference>
<dbReference type="Pfam" id="PF07883">
    <property type="entry name" value="Cupin_2"/>
    <property type="match status" value="1"/>
</dbReference>
<evidence type="ECO:0000256" key="2">
    <source>
        <dbReference type="ARBA" id="ARBA00023125"/>
    </source>
</evidence>
<dbReference type="Gene3D" id="2.60.120.10">
    <property type="entry name" value="Jelly Rolls"/>
    <property type="match status" value="1"/>
</dbReference>
<name>A0ABW5ZFX6_9BACL</name>
<dbReference type="PANTHER" id="PTHR46797">
    <property type="entry name" value="HTH-TYPE TRANSCRIPTIONAL REGULATOR"/>
    <property type="match status" value="1"/>
</dbReference>
<dbReference type="SMART" id="SM00530">
    <property type="entry name" value="HTH_XRE"/>
    <property type="match status" value="1"/>
</dbReference>
<evidence type="ECO:0000313" key="5">
    <source>
        <dbReference type="EMBL" id="MFD2911502.1"/>
    </source>
</evidence>
<keyword evidence="6" id="KW-1185">Reference proteome</keyword>
<gene>
    <name evidence="5" type="ORF">ACFS5P_06405</name>
</gene>
<evidence type="ECO:0000313" key="6">
    <source>
        <dbReference type="Proteomes" id="UP001597561"/>
    </source>
</evidence>
<comment type="caution">
    <text evidence="5">The sequence shown here is derived from an EMBL/GenBank/DDBJ whole genome shotgun (WGS) entry which is preliminary data.</text>
</comment>
<dbReference type="Proteomes" id="UP001597561">
    <property type="component" value="Unassembled WGS sequence"/>
</dbReference>
<dbReference type="RefSeq" id="WP_380269165.1">
    <property type="nucleotide sequence ID" value="NZ_JAFBDK010000011.1"/>
</dbReference>
<accession>A0ABW5ZFX6</accession>
<evidence type="ECO:0000259" key="4">
    <source>
        <dbReference type="PROSITE" id="PS50943"/>
    </source>
</evidence>
<keyword evidence="1" id="KW-0805">Transcription regulation</keyword>
<dbReference type="Pfam" id="PF01381">
    <property type="entry name" value="HTH_3"/>
    <property type="match status" value="1"/>
</dbReference>
<dbReference type="PANTHER" id="PTHR46797:SF23">
    <property type="entry name" value="HTH-TYPE TRANSCRIPTIONAL REGULATOR SUTR"/>
    <property type="match status" value="1"/>
</dbReference>
<organism evidence="5 6">
    <name type="scientific">Jeotgalibacillus terrae</name>
    <dbReference type="NCBI Taxonomy" id="587735"/>
    <lineage>
        <taxon>Bacteria</taxon>
        <taxon>Bacillati</taxon>
        <taxon>Bacillota</taxon>
        <taxon>Bacilli</taxon>
        <taxon>Bacillales</taxon>
        <taxon>Caryophanaceae</taxon>
        <taxon>Jeotgalibacillus</taxon>
    </lineage>
</organism>
<feature type="domain" description="HTH cro/C1-type" evidence="4">
    <location>
        <begin position="15"/>
        <end position="69"/>
    </location>
</feature>
<dbReference type="InterPro" id="IPR010982">
    <property type="entry name" value="Lambda_DNA-bd_dom_sf"/>
</dbReference>
<dbReference type="CDD" id="cd00093">
    <property type="entry name" value="HTH_XRE"/>
    <property type="match status" value="1"/>
</dbReference>
<sequence length="188" mass="21133">MNFLDEIKKQLGGNLKLLRKNRDLSLDRLAQLTGVSKAMLGQIERGDANPSVGTIWKIANGLKISFSSLLASPVSDVTVIRAETVEMLEEDNGKYRVYPIFTFDPVRQWEGYRIELDPGCHYNSDSHGSGVEEYMTVIEGELMITVSGTDYTLKSGDSIRFKADQPHDYHNKGEIRTVCQMVIHYTEG</sequence>
<dbReference type="CDD" id="cd02209">
    <property type="entry name" value="cupin_XRE_C"/>
    <property type="match status" value="1"/>
</dbReference>